<evidence type="ECO:0000313" key="2">
    <source>
        <dbReference type="EMBL" id="AUS05570.1"/>
    </source>
</evidence>
<keyword evidence="3" id="KW-1185">Reference proteome</keyword>
<evidence type="ECO:0000256" key="1">
    <source>
        <dbReference type="SAM" id="SignalP"/>
    </source>
</evidence>
<keyword evidence="1" id="KW-0732">Signal</keyword>
<dbReference type="AlphaFoldDB" id="A0A2I7SI53"/>
<dbReference type="SUPFAM" id="SSF50998">
    <property type="entry name" value="Quinoprotein alcohol dehydrogenase-like"/>
    <property type="match status" value="1"/>
</dbReference>
<feature type="chain" id="PRO_5014384799" description="Bulb-type lectin domain-containing protein" evidence="1">
    <location>
        <begin position="22"/>
        <end position="446"/>
    </location>
</feature>
<dbReference type="PANTHER" id="PTHR42754:SF1">
    <property type="entry name" value="LIPOPROTEIN"/>
    <property type="match status" value="1"/>
</dbReference>
<dbReference type="RefSeq" id="WP_102995588.1">
    <property type="nucleotide sequence ID" value="NZ_CP025938.1"/>
</dbReference>
<reference evidence="3" key="1">
    <citation type="submission" date="2018-01" db="EMBL/GenBank/DDBJ databases">
        <title>Complete genome of Tamlana sp. UJ94.</title>
        <authorList>
            <person name="Jung J."/>
            <person name="Chung D."/>
            <person name="Bae S.S."/>
            <person name="Baek K."/>
        </authorList>
    </citation>
    <scope>NUCLEOTIDE SEQUENCE [LARGE SCALE GENOMIC DNA]</scope>
    <source>
        <strain evidence="3">UJ94</strain>
    </source>
</reference>
<name>A0A2I7SI53_9FLAO</name>
<evidence type="ECO:0008006" key="4">
    <source>
        <dbReference type="Google" id="ProtNLM"/>
    </source>
</evidence>
<dbReference type="KEGG" id="taj:C1A40_08885"/>
<dbReference type="OrthoDB" id="9811934at2"/>
<dbReference type="PANTHER" id="PTHR42754">
    <property type="entry name" value="ENDOGLUCANASE"/>
    <property type="match status" value="1"/>
</dbReference>
<proteinExistence type="predicted"/>
<protein>
    <recommendedName>
        <fullName evidence="4">Bulb-type lectin domain-containing protein</fullName>
    </recommendedName>
</protein>
<dbReference type="InterPro" id="IPR011047">
    <property type="entry name" value="Quinoprotein_ADH-like_sf"/>
</dbReference>
<accession>A0A2I7SI53</accession>
<dbReference type="EMBL" id="CP025938">
    <property type="protein sequence ID" value="AUS05570.1"/>
    <property type="molecule type" value="Genomic_DNA"/>
</dbReference>
<feature type="signal peptide" evidence="1">
    <location>
        <begin position="1"/>
        <end position="21"/>
    </location>
</feature>
<dbReference type="Proteomes" id="UP000236592">
    <property type="component" value="Chromosome"/>
</dbReference>
<gene>
    <name evidence="2" type="ORF">C1A40_08885</name>
</gene>
<organism evidence="2 3">
    <name type="scientific">Pseudotamlana carrageenivorans</name>
    <dbReference type="NCBI Taxonomy" id="2069432"/>
    <lineage>
        <taxon>Bacteria</taxon>
        <taxon>Pseudomonadati</taxon>
        <taxon>Bacteroidota</taxon>
        <taxon>Flavobacteriia</taxon>
        <taxon>Flavobacteriales</taxon>
        <taxon>Flavobacteriaceae</taxon>
        <taxon>Pseudotamlana</taxon>
    </lineage>
</organism>
<sequence>MRYLKLFIALVCFYASSCSNNHDSQEKPDYNPGDIDFVKTFGGTLNDSGKSIIKTNDGGYAVFGHTQSNDLDITNKPDDSFDYWLLKFNQNDVLEWQKSYGGSLDDRGTSCILTSDGGYAIFGYSQSSDRDVSENNSATNFWMTKLNTAGDILWEKSYGFAGSDNGRKVIQTADDGYLLIGDLDVTASGGEGISKFAFSKLHAGGDYWAIKLNPLGEKQWSHYYGGTFTDTPYDVIQTEDLGYLIIGSSDSDDVDITNNKGSYDFWVVKINATGTLVWEKSFGGSGIDEAFAITATHDGDYMIVGDTRSDDLDVTYNHGAADLWVIKISPDGTLIWEKTYGGTSFDSGRSISKTQDQGFLISGNSRSIDGDVSENKGQNDAWIIKIDASGNLIWEKTIGGSAIDLAFDAIILNNNNIIAVGESNSSNEDIPSNKGFSDLLLFKLKQ</sequence>
<evidence type="ECO:0000313" key="3">
    <source>
        <dbReference type="Proteomes" id="UP000236592"/>
    </source>
</evidence>